<evidence type="ECO:0000256" key="3">
    <source>
        <dbReference type="PROSITE-ProRule" id="PRU00182"/>
    </source>
</evidence>
<protein>
    <recommendedName>
        <fullName evidence="4">Pseudouridine synthase</fullName>
        <ecNumber evidence="4">5.4.99.-</ecNumber>
    </recommendedName>
</protein>
<dbReference type="PANTHER" id="PTHR47683:SF2">
    <property type="entry name" value="RNA-BINDING S4 DOMAIN-CONTAINING PROTEIN"/>
    <property type="match status" value="1"/>
</dbReference>
<dbReference type="PANTHER" id="PTHR47683">
    <property type="entry name" value="PSEUDOURIDINE SYNTHASE FAMILY PROTEIN-RELATED"/>
    <property type="match status" value="1"/>
</dbReference>
<dbReference type="InterPro" id="IPR020094">
    <property type="entry name" value="TruA/RsuA/RluB/E/F_N"/>
</dbReference>
<dbReference type="InterPro" id="IPR000748">
    <property type="entry name" value="PsdUridine_synth_RsuA/RluB/E/F"/>
</dbReference>
<accession>A0A9D1V9V5</accession>
<dbReference type="GO" id="GO:0003723">
    <property type="term" value="F:RNA binding"/>
    <property type="evidence" value="ECO:0007669"/>
    <property type="project" value="UniProtKB-KW"/>
</dbReference>
<reference evidence="7" key="1">
    <citation type="journal article" date="2021" name="PeerJ">
        <title>Extensive microbial diversity within the chicken gut microbiome revealed by metagenomics and culture.</title>
        <authorList>
            <person name="Gilroy R."/>
            <person name="Ravi A."/>
            <person name="Getino M."/>
            <person name="Pursley I."/>
            <person name="Horton D.L."/>
            <person name="Alikhan N.F."/>
            <person name="Baker D."/>
            <person name="Gharbi K."/>
            <person name="Hall N."/>
            <person name="Watson M."/>
            <person name="Adriaenssens E.M."/>
            <person name="Foster-Nyarko E."/>
            <person name="Jarju S."/>
            <person name="Secka A."/>
            <person name="Antonio M."/>
            <person name="Oren A."/>
            <person name="Chaudhuri R.R."/>
            <person name="La Ragione R."/>
            <person name="Hildebrand F."/>
            <person name="Pallen M.J."/>
        </authorList>
    </citation>
    <scope>NUCLEOTIDE SEQUENCE</scope>
    <source>
        <strain evidence="7">14975</strain>
    </source>
</reference>
<keyword evidence="3" id="KW-0694">RNA-binding</keyword>
<dbReference type="EC" id="5.4.99.-" evidence="4"/>
<comment type="similarity">
    <text evidence="1 4">Belongs to the pseudouridine synthase RsuA family.</text>
</comment>
<evidence type="ECO:0000313" key="8">
    <source>
        <dbReference type="Proteomes" id="UP000823964"/>
    </source>
</evidence>
<evidence type="ECO:0000256" key="4">
    <source>
        <dbReference type="RuleBase" id="RU003887"/>
    </source>
</evidence>
<dbReference type="NCBIfam" id="TIGR00093">
    <property type="entry name" value="pseudouridine synthase"/>
    <property type="match status" value="1"/>
</dbReference>
<dbReference type="Gene3D" id="3.30.70.580">
    <property type="entry name" value="Pseudouridine synthase I, catalytic domain, N-terminal subdomain"/>
    <property type="match status" value="1"/>
</dbReference>
<dbReference type="Pfam" id="PF01479">
    <property type="entry name" value="S4"/>
    <property type="match status" value="1"/>
</dbReference>
<dbReference type="InterPro" id="IPR006145">
    <property type="entry name" value="PsdUridine_synth_RsuA/RluA"/>
</dbReference>
<evidence type="ECO:0000313" key="7">
    <source>
        <dbReference type="EMBL" id="HIX19077.1"/>
    </source>
</evidence>
<evidence type="ECO:0000259" key="5">
    <source>
        <dbReference type="Pfam" id="PF00849"/>
    </source>
</evidence>
<dbReference type="Gene3D" id="3.30.70.1560">
    <property type="entry name" value="Alpha-L RNA-binding motif"/>
    <property type="match status" value="1"/>
</dbReference>
<feature type="domain" description="RNA-binding S4" evidence="6">
    <location>
        <begin position="1"/>
        <end position="46"/>
    </location>
</feature>
<dbReference type="InterPro" id="IPR020103">
    <property type="entry name" value="PsdUridine_synth_cat_dom_sf"/>
</dbReference>
<name>A0A9D1V9V5_9BACT</name>
<dbReference type="GO" id="GO:0000455">
    <property type="term" value="P:enzyme-directed rRNA pseudouridine synthesis"/>
    <property type="evidence" value="ECO:0007669"/>
    <property type="project" value="UniProtKB-ARBA"/>
</dbReference>
<gene>
    <name evidence="7" type="ORF">H9862_00570</name>
</gene>
<dbReference type="Pfam" id="PF00849">
    <property type="entry name" value="PseudoU_synth_2"/>
    <property type="match status" value="1"/>
</dbReference>
<evidence type="ECO:0000256" key="1">
    <source>
        <dbReference type="ARBA" id="ARBA00008348"/>
    </source>
</evidence>
<evidence type="ECO:0000259" key="6">
    <source>
        <dbReference type="Pfam" id="PF01479"/>
    </source>
</evidence>
<dbReference type="InterPro" id="IPR002942">
    <property type="entry name" value="S4_RNA-bd"/>
</dbReference>
<keyword evidence="2 4" id="KW-0413">Isomerase</keyword>
<dbReference type="PROSITE" id="PS01149">
    <property type="entry name" value="PSI_RSU"/>
    <property type="match status" value="1"/>
</dbReference>
<evidence type="ECO:0000256" key="2">
    <source>
        <dbReference type="ARBA" id="ARBA00023235"/>
    </source>
</evidence>
<dbReference type="InterPro" id="IPR036986">
    <property type="entry name" value="S4_RNA-bd_sf"/>
</dbReference>
<dbReference type="InterPro" id="IPR050343">
    <property type="entry name" value="RsuA_PseudoU_synthase"/>
</dbReference>
<sequence length="233" mass="25706">MRADAVLSRYGYCSRREAPLWIRAGRLVRRGGEVLRRPAEQVDPSELLVDGEPVPFVNGLYVAFHKPTGCSCSHREQGTLVYDLLPPQWLRRSEGISTVGRLDKETSGLLLITDDGRFVHALTSPKRHVPKVYAYECAEPVPASAVELFASGSLLLEGETTPCLPALLVRETPTSGRLTLHEGRYHQVRRMLAAVGAPVTKLHRISIGPLRLEDLGLAPGEWAPVDPKLFDVD</sequence>
<organism evidence="7 8">
    <name type="scientific">Candidatus Akkermansia intestinigallinarum</name>
    <dbReference type="NCBI Taxonomy" id="2838431"/>
    <lineage>
        <taxon>Bacteria</taxon>
        <taxon>Pseudomonadati</taxon>
        <taxon>Verrucomicrobiota</taxon>
        <taxon>Verrucomicrobiia</taxon>
        <taxon>Verrucomicrobiales</taxon>
        <taxon>Akkermansiaceae</taxon>
        <taxon>Akkermansia</taxon>
    </lineage>
</organism>
<dbReference type="SUPFAM" id="SSF55120">
    <property type="entry name" value="Pseudouridine synthase"/>
    <property type="match status" value="1"/>
</dbReference>
<dbReference type="InterPro" id="IPR042092">
    <property type="entry name" value="PsdUridine_s_RsuA/RluB/E/F_cat"/>
</dbReference>
<dbReference type="GO" id="GO:0120159">
    <property type="term" value="F:rRNA pseudouridine synthase activity"/>
    <property type="evidence" value="ECO:0007669"/>
    <property type="project" value="UniProtKB-ARBA"/>
</dbReference>
<proteinExistence type="inferred from homology"/>
<dbReference type="AlphaFoldDB" id="A0A9D1V9V5"/>
<comment type="caution">
    <text evidence="7">The sequence shown here is derived from an EMBL/GenBank/DDBJ whole genome shotgun (WGS) entry which is preliminary data.</text>
</comment>
<dbReference type="CDD" id="cd00165">
    <property type="entry name" value="S4"/>
    <property type="match status" value="1"/>
</dbReference>
<dbReference type="SUPFAM" id="SSF55174">
    <property type="entry name" value="Alpha-L RNA-binding motif"/>
    <property type="match status" value="1"/>
</dbReference>
<dbReference type="PROSITE" id="PS50889">
    <property type="entry name" value="S4"/>
    <property type="match status" value="1"/>
</dbReference>
<reference evidence="7" key="2">
    <citation type="submission" date="2021-04" db="EMBL/GenBank/DDBJ databases">
        <authorList>
            <person name="Gilroy R."/>
        </authorList>
    </citation>
    <scope>NUCLEOTIDE SEQUENCE</scope>
    <source>
        <strain evidence="7">14975</strain>
    </source>
</reference>
<dbReference type="Gene3D" id="3.10.290.10">
    <property type="entry name" value="RNA-binding S4 domain"/>
    <property type="match status" value="1"/>
</dbReference>
<feature type="domain" description="Pseudouridine synthase RsuA/RluA-like" evidence="5">
    <location>
        <begin position="61"/>
        <end position="194"/>
    </location>
</feature>
<dbReference type="EMBL" id="DXFQ01000010">
    <property type="protein sequence ID" value="HIX19077.1"/>
    <property type="molecule type" value="Genomic_DNA"/>
</dbReference>
<dbReference type="InterPro" id="IPR018496">
    <property type="entry name" value="PsdUridine_synth_RsuA/RluB_CS"/>
</dbReference>
<dbReference type="Proteomes" id="UP000823964">
    <property type="component" value="Unassembled WGS sequence"/>
</dbReference>
<dbReference type="CDD" id="cd02553">
    <property type="entry name" value="PseudoU_synth_RsuA"/>
    <property type="match status" value="1"/>
</dbReference>